<evidence type="ECO:0000259" key="10">
    <source>
        <dbReference type="Pfam" id="PF23598"/>
    </source>
</evidence>
<evidence type="ECO:0000259" key="8">
    <source>
        <dbReference type="Pfam" id="PF18052"/>
    </source>
</evidence>
<name>A0ABM3RH92_SPIOL</name>
<feature type="domain" description="NB-ARC" evidence="7">
    <location>
        <begin position="195"/>
        <end position="362"/>
    </location>
</feature>
<evidence type="ECO:0000256" key="3">
    <source>
        <dbReference type="ARBA" id="ARBA00022741"/>
    </source>
</evidence>
<dbReference type="GeneID" id="110778944"/>
<proteinExistence type="predicted"/>
<sequence length="2724" mass="311087">MITGESVRKFFFFFKMAEAIILPVAKSILEKLASFAGDLATDYVVEEIKAAKSAKKDLKIIAAKMEAICAVLEDAEEKQFTNKAMKLWLRDLKSVVYDIDDLLDEVAFDSLKRKVNEGEFRRQLRYYLSSSNPVIFSFQLSRKIKDLREKLENIVSKKNEFGLTERPVETSRDEIRDPLDESDYVYKLAVMGRDEAKQDIIRKLLAFNDTRHLSMLPIVGMGGIGKTTLAKLVYKDVHHFDLKLWTCISDKFQIRKIIEDILENGSGENIYNQSFNTLVKKLHSLLNGKKYFLVLDDVWVEDFAMWAELRNVLSVGKAGSVILITTRNPKVASITETTESYNLDCLPDHVCWSIFKQLAFNKGEEDTYPDLCDIGRSIIKKCRGIPLVVKSLGSLLRNERNMQEWKRINCMDSFIELNQHYDKVMQLLKLSYDKLPSHLKPCFAHMSLYVKDRDLSTNYVSHVWSALGLLPLRNRNKDIEDSGYSYFMELVSKSLIQEPTSHCLGNYCNSRMHDLLHDLAVKILGEELIVVVNKDKLVVSEFTRHIVWGYNNSISLQDQEFPKELLKAINLRTFLLGYRMNQPMSQAFLEGIISSFSCLRLLDLQSSCFEELPRSIGNLKHLRYLDLSCNPIIKSLPNTICNLLYLETFCIHGCEQLQELPRNIHKLQSLKKFIATTCQVSLVGTKFIELSSLQILCLISCKQLISLWDDDNVGRLTSLLSLVIINCPKLTSLPNSMKFLAGLKFLQIDNCEELDLDKGEGLQGLHSLRALFICHMKLSNLPQGIQSATTSLQNLIIIGCRNLVELPDWLHCFTSLRSFKVEDCPNLLGLPQSICRITSLQKLFFKGCPALSKRCAVPNGEDFYLINHVPKLMLDGVRFFPQQVTEKVLVVSHLVHILVNFAGIPRGVAWFYLTLKVRALHVISFKQLISLRCGAIICEHYFSTHQLERSFGLMEDWCLICMKMAEAIILPMAKLILGKIASGPSDLVYTYVTEEIKGAKSAKKDLKIIADKMEAICAVLEDEEEEFSNKANKIWLRDLKSIVYDIDDLLDEVAFDALQRRVNQGYFGRQLRYYLSSSNPLISRFDLSHKIESLRKKLEIIVAKKNEFDLTKRPVKASKVEIRDPFDECDYVYEPAIIGRNEAKQDIISKLTALGDASELSVFSIVGMGGIGKTALAKLVHHDVPNFDLKLWVCVSDKFHIPKIIEDILKAGTGDNTPNQDMSMLVKKLGNLLNGKKYFLVLDDVWVEEIDEWRKLKNLLAVGKSGSSILTTTRLANVALMAETMESYNLDCLSDHVCWSIFKQLAFKEGEDGRYPNLHAIGWCIVKKCRGIPLVVKCLGNLLRSERDDREWLRICNLDSFTELNQHYDKVLQLLKLSYDKLPPHLKPCFAFMSLLVKDVNFFTTIIPYMWSALGLLPLEYRNKDIEDLGYSYFLQMVSKSLLQDPSPHVNGMFCLCKMHHLLHDLAVKILGEELVFIVNPDKLIVSEFARHIVWGYDCTNTLKDQGFPTELLKAKKCRTFRFGYPMNQHISQSFLEGIISHFSCLRILELQYSSFEKLPSSIGNLKHLRYLDLSYNPIIKSFPNTICKLLNLETLLVHGCEQLKELPRDVHQLQSLRNFMVTTCQVSLGSRFMELSSLQSLSFHSCKRLISLWDNGNVGHLTSLRSLFIYDCPELTSLPNSIKYLQKLQIKNCEELDFDKGEGLEGLQSLRLLYISNLKLTRLPNDIQSAAASLQHLSVENCLGLVELPYWLHRFASLRTIEIIYCRNLLSLPKTISHLISLQELKIKGCPHLSKRCGVPGGEDYSLVQHVPKFELDEICCTIFSTLLLEISFGLIAEYLKMSVLLVASLIHLLFVKHKMAEAIILPIAKLVLGKIASGPGDLVYTYVTEEIKGAKSAKKDLKIIADKMEAICAVLEDEEQELASKANKIWLRDLKSIVYDIDDLLDEVAFDALQRRVNQGYFSLQLRYYLSSSNPLISRFDLSQKIESLRKKLEIIVAKKNEFDLTKRPVKASKVEIRDPLDECAYVYEPAIIGRNEAKQDIIDRLIGVNVVSDLSVLPVVGMGGIGKTTLAKLVHRDIHQHFDLKLWACVSNKFDICKIIEDILKDGGCDSIVNHDLNTSLKRLHQLLDGKKYFLVLDDVWVDDIAVWTEFKNMLAIGDAGSVVLITTRNIEVASITQTMEPYDLDELPFHVCWSIFKQLAFKEGEEATYQYLYEIGKSIVAKCCGIPLVVKNLGSLLRRNRDEQEWHRINSMNSFTELNHQYDKVMKVLKYSYDTLPSHLKSCFVYMSLYVKDLHLSAWHIPYMWSTLGLLSYGGNKDIVSWGYSYLMELVSKSLVEEPSFQINGLLSECKMHDLLHDLAENIIGEELAVVTQENISVSEFTRHIVWGYESSNSLKDAKFPQELLAAKNARTFRLGYRINYLSRSFLEGIITHLNRLRILELGGSSFEKLPTSIGNLKHLRFIDLSENPIIKSLPNTICKLLNLEAFYLDGCEQLKELPRGLYQLQSLRNFTVTTCQMSLIDTKFHKLRCLQYLWFASCQRLSTLWDNEGLTSLRSLIIENCPKLTCLPDSMKFFVCLRTLEIENCQELSFVKGECFKGLQSLRTLSIIGVPKLVSLPLDIQSAAESLEYLYIANCGGLVELPECLRHFGSLRKFRIKECHNLLALPTGFCYLKSLQEFWILNCRYLSKRCAIPTGEDFSLIRHVPKIWLDGIQYTKRSK</sequence>
<dbReference type="InterPro" id="IPR003591">
    <property type="entry name" value="Leu-rich_rpt_typical-subtyp"/>
</dbReference>
<evidence type="ECO:0000256" key="5">
    <source>
        <dbReference type="ARBA" id="ARBA00022840"/>
    </source>
</evidence>
<keyword evidence="3" id="KW-0547">Nucleotide-binding</keyword>
<dbReference type="Pfam" id="PF18052">
    <property type="entry name" value="Rx_N"/>
    <property type="match status" value="3"/>
</dbReference>
<dbReference type="InterPro" id="IPR036388">
    <property type="entry name" value="WH-like_DNA-bd_sf"/>
</dbReference>
<feature type="domain" description="Disease resistance protein winged helix" evidence="9">
    <location>
        <begin position="449"/>
        <end position="520"/>
    </location>
</feature>
<keyword evidence="1" id="KW-0433">Leucine-rich repeat</keyword>
<dbReference type="InterPro" id="IPR058922">
    <property type="entry name" value="WHD_DRP"/>
</dbReference>
<dbReference type="SUPFAM" id="SSF52058">
    <property type="entry name" value="L domain-like"/>
    <property type="match status" value="3"/>
</dbReference>
<dbReference type="Pfam" id="PF23559">
    <property type="entry name" value="WHD_DRP"/>
    <property type="match status" value="3"/>
</dbReference>
<evidence type="ECO:0000259" key="9">
    <source>
        <dbReference type="Pfam" id="PF23559"/>
    </source>
</evidence>
<keyword evidence="2" id="KW-0677">Repeat</keyword>
<keyword evidence="11" id="KW-1185">Reference proteome</keyword>
<dbReference type="InterPro" id="IPR041118">
    <property type="entry name" value="Rx_N"/>
</dbReference>
<dbReference type="Proteomes" id="UP000813463">
    <property type="component" value="Chromosome 3"/>
</dbReference>
<dbReference type="SMART" id="SM00369">
    <property type="entry name" value="LRR_TYP"/>
    <property type="match status" value="6"/>
</dbReference>
<feature type="domain" description="NB-ARC" evidence="7">
    <location>
        <begin position="2042"/>
        <end position="2207"/>
    </location>
</feature>
<evidence type="ECO:0000256" key="6">
    <source>
        <dbReference type="SAM" id="Coils"/>
    </source>
</evidence>
<dbReference type="SUPFAM" id="SSF52540">
    <property type="entry name" value="P-loop containing nucleoside triphosphate hydrolases"/>
    <property type="match status" value="3"/>
</dbReference>
<dbReference type="PANTHER" id="PTHR36766">
    <property type="entry name" value="PLANT BROAD-SPECTRUM MILDEW RESISTANCE PROTEIN RPW8"/>
    <property type="match status" value="1"/>
</dbReference>
<evidence type="ECO:0000256" key="4">
    <source>
        <dbReference type="ARBA" id="ARBA00022821"/>
    </source>
</evidence>
<evidence type="ECO:0000256" key="2">
    <source>
        <dbReference type="ARBA" id="ARBA00022737"/>
    </source>
</evidence>
<feature type="coiled-coil region" evidence="6">
    <location>
        <begin position="1003"/>
        <end position="1030"/>
    </location>
</feature>
<keyword evidence="6" id="KW-0175">Coiled coil</keyword>
<reference evidence="12" key="2">
    <citation type="submission" date="2025-08" db="UniProtKB">
        <authorList>
            <consortium name="RefSeq"/>
        </authorList>
    </citation>
    <scope>IDENTIFICATION</scope>
    <source>
        <tissue evidence="12">Leaf</tissue>
    </source>
</reference>
<dbReference type="RefSeq" id="XP_056694984.1">
    <property type="nucleotide sequence ID" value="XM_056839006.1"/>
</dbReference>
<dbReference type="PROSITE" id="PS51450">
    <property type="entry name" value="LRR"/>
    <property type="match status" value="1"/>
</dbReference>
<feature type="domain" description="Disease resistance protein winged helix" evidence="9">
    <location>
        <begin position="2294"/>
        <end position="2364"/>
    </location>
</feature>
<evidence type="ECO:0000259" key="7">
    <source>
        <dbReference type="Pfam" id="PF00931"/>
    </source>
</evidence>
<reference evidence="11" key="1">
    <citation type="journal article" date="2021" name="Nat. Commun.">
        <title>Genomic analyses provide insights into spinach domestication and the genetic basis of agronomic traits.</title>
        <authorList>
            <person name="Cai X."/>
            <person name="Sun X."/>
            <person name="Xu C."/>
            <person name="Sun H."/>
            <person name="Wang X."/>
            <person name="Ge C."/>
            <person name="Zhang Z."/>
            <person name="Wang Q."/>
            <person name="Fei Z."/>
            <person name="Jiao C."/>
            <person name="Wang Q."/>
        </authorList>
    </citation>
    <scope>NUCLEOTIDE SEQUENCE [LARGE SCALE GENOMIC DNA]</scope>
    <source>
        <strain evidence="11">cv. Varoflay</strain>
    </source>
</reference>
<dbReference type="InterPro" id="IPR002182">
    <property type="entry name" value="NB-ARC"/>
</dbReference>
<feature type="domain" description="Disease resistance R13L4/SHOC-2-like LRR" evidence="10">
    <location>
        <begin position="593"/>
        <end position="722"/>
    </location>
</feature>
<dbReference type="Gene3D" id="3.80.10.10">
    <property type="entry name" value="Ribonuclease Inhibitor"/>
    <property type="match status" value="6"/>
</dbReference>
<keyword evidence="5" id="KW-0067">ATP-binding</keyword>
<feature type="domain" description="Disease resistance R13L4/SHOC-2-like LRR" evidence="10">
    <location>
        <begin position="1540"/>
        <end position="1670"/>
    </location>
</feature>
<dbReference type="PANTHER" id="PTHR36766:SF57">
    <property type="entry name" value="DISEASE RESISTANCE PROTEIN RGA1"/>
    <property type="match status" value="1"/>
</dbReference>
<dbReference type="InterPro" id="IPR027417">
    <property type="entry name" value="P-loop_NTPase"/>
</dbReference>
<evidence type="ECO:0000313" key="11">
    <source>
        <dbReference type="Proteomes" id="UP000813463"/>
    </source>
</evidence>
<evidence type="ECO:0000256" key="1">
    <source>
        <dbReference type="ARBA" id="ARBA00022614"/>
    </source>
</evidence>
<evidence type="ECO:0000313" key="12">
    <source>
        <dbReference type="RefSeq" id="XP_056694984.1"/>
    </source>
</evidence>
<dbReference type="InterPro" id="IPR001611">
    <property type="entry name" value="Leu-rich_rpt"/>
</dbReference>
<dbReference type="InterPro" id="IPR055414">
    <property type="entry name" value="LRR_R13L4/SHOC2-like"/>
</dbReference>
<gene>
    <name evidence="12" type="primary">LOC110778944</name>
</gene>
<dbReference type="Pfam" id="PF23598">
    <property type="entry name" value="LRR_14"/>
    <property type="match status" value="3"/>
</dbReference>
<feature type="domain" description="Disease resistance N-terminal" evidence="8">
    <location>
        <begin position="1887"/>
        <end position="1959"/>
    </location>
</feature>
<dbReference type="InterPro" id="IPR032675">
    <property type="entry name" value="LRR_dom_sf"/>
</dbReference>
<feature type="domain" description="Disease resistance N-terminal" evidence="8">
    <location>
        <begin position="990"/>
        <end position="1062"/>
    </location>
</feature>
<accession>A0ABM3RH92</accession>
<keyword evidence="4" id="KW-0611">Plant defense</keyword>
<feature type="coiled-coil region" evidence="6">
    <location>
        <begin position="1900"/>
        <end position="1927"/>
    </location>
</feature>
<dbReference type="Pfam" id="PF00931">
    <property type="entry name" value="NB-ARC"/>
    <property type="match status" value="3"/>
</dbReference>
<feature type="domain" description="Disease resistance R13L4/SHOC-2-like LRR" evidence="10">
    <location>
        <begin position="2435"/>
        <end position="2539"/>
    </location>
</feature>
<organism evidence="11 12">
    <name type="scientific">Spinacia oleracea</name>
    <name type="common">Spinach</name>
    <dbReference type="NCBI Taxonomy" id="3562"/>
    <lineage>
        <taxon>Eukaryota</taxon>
        <taxon>Viridiplantae</taxon>
        <taxon>Streptophyta</taxon>
        <taxon>Embryophyta</taxon>
        <taxon>Tracheophyta</taxon>
        <taxon>Spermatophyta</taxon>
        <taxon>Magnoliopsida</taxon>
        <taxon>eudicotyledons</taxon>
        <taxon>Gunneridae</taxon>
        <taxon>Pentapetalae</taxon>
        <taxon>Caryophyllales</taxon>
        <taxon>Chenopodiaceae</taxon>
        <taxon>Chenopodioideae</taxon>
        <taxon>Anserineae</taxon>
        <taxon>Spinacia</taxon>
    </lineage>
</organism>
<dbReference type="Gene3D" id="1.10.8.430">
    <property type="entry name" value="Helical domain of apoptotic protease-activating factors"/>
    <property type="match status" value="3"/>
</dbReference>
<dbReference type="PRINTS" id="PR00364">
    <property type="entry name" value="DISEASERSIST"/>
</dbReference>
<feature type="domain" description="NB-ARC" evidence="7">
    <location>
        <begin position="1144"/>
        <end position="1309"/>
    </location>
</feature>
<feature type="domain" description="Disease resistance protein winged helix" evidence="9">
    <location>
        <begin position="1401"/>
        <end position="1467"/>
    </location>
</feature>
<dbReference type="InterPro" id="IPR042197">
    <property type="entry name" value="Apaf_helical"/>
</dbReference>
<protein>
    <submittedName>
        <fullName evidence="12">Uncharacterized protein</fullName>
    </submittedName>
</protein>
<dbReference type="Gene3D" id="1.10.10.10">
    <property type="entry name" value="Winged helix-like DNA-binding domain superfamily/Winged helix DNA-binding domain"/>
    <property type="match status" value="3"/>
</dbReference>
<feature type="domain" description="Disease resistance N-terminal" evidence="8">
    <location>
        <begin position="35"/>
        <end position="118"/>
    </location>
</feature>
<dbReference type="Gene3D" id="3.40.50.300">
    <property type="entry name" value="P-loop containing nucleotide triphosphate hydrolases"/>
    <property type="match status" value="3"/>
</dbReference>
<dbReference type="Gene3D" id="1.20.5.4130">
    <property type="match status" value="3"/>
</dbReference>